<feature type="transmembrane region" description="Helical" evidence="1">
    <location>
        <begin position="42"/>
        <end position="61"/>
    </location>
</feature>
<proteinExistence type="predicted"/>
<dbReference type="EMBL" id="MN740520">
    <property type="protein sequence ID" value="QHU30830.1"/>
    <property type="molecule type" value="Genomic_DNA"/>
</dbReference>
<evidence type="ECO:0000313" key="2">
    <source>
        <dbReference type="EMBL" id="QHU30830.1"/>
    </source>
</evidence>
<organism evidence="2">
    <name type="scientific">viral metagenome</name>
    <dbReference type="NCBI Taxonomy" id="1070528"/>
    <lineage>
        <taxon>unclassified sequences</taxon>
        <taxon>metagenomes</taxon>
        <taxon>organismal metagenomes</taxon>
    </lineage>
</organism>
<feature type="transmembrane region" description="Helical" evidence="1">
    <location>
        <begin position="81"/>
        <end position="103"/>
    </location>
</feature>
<dbReference type="AlphaFoldDB" id="A0A6C0LKE2"/>
<sequence length="282" mass="31651">MSSYSNIGMFIITLILYYYKIKPSLTLEIITNQDLFKKYASSGYTSLFIFLLIVVISQWLLNVSSISTKCGGSINENIGPAGLMTFFPWFLIFGVLIIVLTLYPGFKTAFSDVIGYFVVSSSANKLLTELLIDKDIQDKLNVDEKVSPQQKSAMQDAADAIIKICGNTSVLINQMVPLNFEKYWGILTPLMKQKYQNGSSPEAMDIKKKIFDIVVTRDNVGEAMWFLYTGFLITSLVQLNISNRGCVSNPATMAKNYQTFLDAEQEAEKKRQEATSQVYTVT</sequence>
<reference evidence="2" key="1">
    <citation type="journal article" date="2020" name="Nature">
        <title>Giant virus diversity and host interactions through global metagenomics.</title>
        <authorList>
            <person name="Schulz F."/>
            <person name="Roux S."/>
            <person name="Paez-Espino D."/>
            <person name="Jungbluth S."/>
            <person name="Walsh D.A."/>
            <person name="Denef V.J."/>
            <person name="McMahon K.D."/>
            <person name="Konstantinidis K.T."/>
            <person name="Eloe-Fadrosh E.A."/>
            <person name="Kyrpides N.C."/>
            <person name="Woyke T."/>
        </authorList>
    </citation>
    <scope>NUCLEOTIDE SEQUENCE</scope>
    <source>
        <strain evidence="2">GVMAG-M-3300027892-73</strain>
    </source>
</reference>
<protein>
    <submittedName>
        <fullName evidence="2">Uncharacterized protein</fullName>
    </submittedName>
</protein>
<keyword evidence="1" id="KW-0472">Membrane</keyword>
<name>A0A6C0LKE2_9ZZZZ</name>
<keyword evidence="1" id="KW-1133">Transmembrane helix</keyword>
<feature type="transmembrane region" description="Helical" evidence="1">
    <location>
        <begin position="6"/>
        <end position="21"/>
    </location>
</feature>
<accession>A0A6C0LKE2</accession>
<evidence type="ECO:0000256" key="1">
    <source>
        <dbReference type="SAM" id="Phobius"/>
    </source>
</evidence>
<keyword evidence="1" id="KW-0812">Transmembrane</keyword>